<dbReference type="InterPro" id="IPR014710">
    <property type="entry name" value="RmlC-like_jellyroll"/>
</dbReference>
<dbReference type="InterPro" id="IPR011051">
    <property type="entry name" value="RmlC_Cupin_sf"/>
</dbReference>
<evidence type="ECO:0000313" key="3">
    <source>
        <dbReference type="Proteomes" id="UP000253729"/>
    </source>
</evidence>
<keyword evidence="3" id="KW-1185">Reference proteome</keyword>
<evidence type="ECO:0000259" key="1">
    <source>
        <dbReference type="Pfam" id="PF07883"/>
    </source>
</evidence>
<gene>
    <name evidence="2" type="ORF">BDQ94DRAFT_171362</name>
</gene>
<dbReference type="RefSeq" id="XP_026625124.1">
    <property type="nucleotide sequence ID" value="XM_026771740.1"/>
</dbReference>
<dbReference type="InterPro" id="IPR047142">
    <property type="entry name" value="OryJ/VirC-like"/>
</dbReference>
<protein>
    <recommendedName>
        <fullName evidence="1">Cupin type-2 domain-containing protein</fullName>
    </recommendedName>
</protein>
<evidence type="ECO:0000313" key="2">
    <source>
        <dbReference type="EMBL" id="RDH32102.1"/>
    </source>
</evidence>
<dbReference type="Pfam" id="PF07883">
    <property type="entry name" value="Cupin_2"/>
    <property type="match status" value="1"/>
</dbReference>
<dbReference type="SUPFAM" id="SSF51182">
    <property type="entry name" value="RmlC-like cupins"/>
    <property type="match status" value="1"/>
</dbReference>
<accession>A0A3F3PZF3</accession>
<dbReference type="EMBL" id="KZ852051">
    <property type="protein sequence ID" value="RDH32102.1"/>
    <property type="molecule type" value="Genomic_DNA"/>
</dbReference>
<organism evidence="2 3">
    <name type="scientific">Aspergillus welwitschiae</name>
    <dbReference type="NCBI Taxonomy" id="1341132"/>
    <lineage>
        <taxon>Eukaryota</taxon>
        <taxon>Fungi</taxon>
        <taxon>Dikarya</taxon>
        <taxon>Ascomycota</taxon>
        <taxon>Pezizomycotina</taxon>
        <taxon>Eurotiomycetes</taxon>
        <taxon>Eurotiomycetidae</taxon>
        <taxon>Eurotiales</taxon>
        <taxon>Aspergillaceae</taxon>
        <taxon>Aspergillus</taxon>
        <taxon>Aspergillus subgen. Circumdati</taxon>
    </lineage>
</organism>
<dbReference type="Gene3D" id="2.60.120.10">
    <property type="entry name" value="Jelly Rolls"/>
    <property type="match status" value="1"/>
</dbReference>
<dbReference type="AlphaFoldDB" id="A0A3F3PZF3"/>
<dbReference type="Proteomes" id="UP000253729">
    <property type="component" value="Unassembled WGS sequence"/>
</dbReference>
<dbReference type="GeneID" id="38140096"/>
<dbReference type="PANTHER" id="PTHR36156">
    <property type="entry name" value="SLR2101 PROTEIN"/>
    <property type="match status" value="1"/>
</dbReference>
<sequence>MPSPQAPPPLPDTRRIITTHNASRSATIAINEHKEPTALEDGTYLNPLWSSDELPATIDQDPTKIQPDPAAATTGGSVFCTYDLPPKYEGPMHRSITLDYITVTQGVVKLSTDDGSTVTLRPGDTVVQRGTMHKWGNPSDEWARLTSVMVQARPVVVDGKEMEAVWPF</sequence>
<dbReference type="PANTHER" id="PTHR36156:SF2">
    <property type="entry name" value="CUPIN TYPE-2 DOMAIN-CONTAINING PROTEIN"/>
    <property type="match status" value="1"/>
</dbReference>
<name>A0A3F3PZF3_9EURO</name>
<reference evidence="2 3" key="1">
    <citation type="submission" date="2018-07" db="EMBL/GenBank/DDBJ databases">
        <title>The genomes of Aspergillus section Nigri reveals drivers in fungal speciation.</title>
        <authorList>
            <consortium name="DOE Joint Genome Institute"/>
            <person name="Vesth T.C."/>
            <person name="Nybo J."/>
            <person name="Theobald S."/>
            <person name="Brandl J."/>
            <person name="Frisvad J.C."/>
            <person name="Nielsen K.F."/>
            <person name="Lyhne E.K."/>
            <person name="Kogle M.E."/>
            <person name="Kuo A."/>
            <person name="Riley R."/>
            <person name="Clum A."/>
            <person name="Nolan M."/>
            <person name="Lipzen A."/>
            <person name="Salamov A."/>
            <person name="Henrissat B."/>
            <person name="Wiebenga A."/>
            <person name="De vries R.P."/>
            <person name="Grigoriev I.V."/>
            <person name="Mortensen U.H."/>
            <person name="Andersen M.R."/>
            <person name="Baker S.E."/>
        </authorList>
    </citation>
    <scope>NUCLEOTIDE SEQUENCE [LARGE SCALE GENOMIC DNA]</scope>
    <source>
        <strain evidence="2 3">CBS 139.54b</strain>
    </source>
</reference>
<dbReference type="CDD" id="cd02231">
    <property type="entry name" value="cupin_BLL6423-like"/>
    <property type="match status" value="1"/>
</dbReference>
<proteinExistence type="predicted"/>
<dbReference type="InterPro" id="IPR013096">
    <property type="entry name" value="Cupin_2"/>
</dbReference>
<feature type="domain" description="Cupin type-2" evidence="1">
    <location>
        <begin position="83"/>
        <end position="148"/>
    </location>
</feature>
<dbReference type="STRING" id="1341132.A0A3F3PZF3"/>